<accession>A0A2X1SME4</accession>
<evidence type="ECO:0000313" key="1">
    <source>
        <dbReference type="EMBL" id="SPX60353.1"/>
    </source>
</evidence>
<dbReference type="AlphaFoldDB" id="A0A2X1SME4"/>
<dbReference type="EMBL" id="UASS01000008">
    <property type="protein sequence ID" value="SPX60353.1"/>
    <property type="molecule type" value="Genomic_DNA"/>
</dbReference>
<dbReference type="Proteomes" id="UP000251942">
    <property type="component" value="Unassembled WGS sequence"/>
</dbReference>
<proteinExistence type="predicted"/>
<gene>
    <name evidence="1" type="ORF">NCTC12022_01076</name>
</gene>
<organism evidence="1 2">
    <name type="scientific">Legionella feeleii</name>
    <dbReference type="NCBI Taxonomy" id="453"/>
    <lineage>
        <taxon>Bacteria</taxon>
        <taxon>Pseudomonadati</taxon>
        <taxon>Pseudomonadota</taxon>
        <taxon>Gammaproteobacteria</taxon>
        <taxon>Legionellales</taxon>
        <taxon>Legionellaceae</taxon>
        <taxon>Legionella</taxon>
    </lineage>
</organism>
<reference evidence="1 2" key="1">
    <citation type="submission" date="2018-06" db="EMBL/GenBank/DDBJ databases">
        <authorList>
            <consortium name="Pathogen Informatics"/>
            <person name="Doyle S."/>
        </authorList>
    </citation>
    <scope>NUCLEOTIDE SEQUENCE [LARGE SCALE GENOMIC DNA]</scope>
    <source>
        <strain evidence="1 2">NCTC12022</strain>
    </source>
</reference>
<evidence type="ECO:0000313" key="2">
    <source>
        <dbReference type="Proteomes" id="UP000251942"/>
    </source>
</evidence>
<sequence length="64" mass="7098">MFPILTARVGTATSLARVLFNVGRVSTRRAAQPTLENNMDSSNINKQDFVNYHSTVFVRANTPT</sequence>
<name>A0A2X1SME4_9GAMM</name>
<protein>
    <submittedName>
        <fullName evidence="1">Uncharacterized protein</fullName>
    </submittedName>
</protein>
<dbReference type="RefSeq" id="WP_131753162.1">
    <property type="nucleotide sequence ID" value="NZ_CAAAHT010000016.1"/>
</dbReference>